<evidence type="ECO:0000256" key="1">
    <source>
        <dbReference type="ARBA" id="ARBA00004123"/>
    </source>
</evidence>
<dbReference type="PANTHER" id="PTHR46481">
    <property type="entry name" value="ZINC FINGER BED DOMAIN-CONTAINING PROTEIN 4"/>
    <property type="match status" value="1"/>
</dbReference>
<keyword evidence="5" id="KW-0539">Nucleus</keyword>
<evidence type="ECO:0000256" key="2">
    <source>
        <dbReference type="ARBA" id="ARBA00022723"/>
    </source>
</evidence>
<evidence type="ECO:0000313" key="7">
    <source>
        <dbReference type="EMBL" id="KIH68464.1"/>
    </source>
</evidence>
<dbReference type="Proteomes" id="UP000054047">
    <property type="component" value="Unassembled WGS sequence"/>
</dbReference>
<keyword evidence="8" id="KW-1185">Reference proteome</keyword>
<keyword evidence="3" id="KW-0863">Zinc-finger</keyword>
<feature type="region of interest" description="Disordered" evidence="6">
    <location>
        <begin position="1"/>
        <end position="34"/>
    </location>
</feature>
<dbReference type="SUPFAM" id="SSF53098">
    <property type="entry name" value="Ribonuclease H-like"/>
    <property type="match status" value="1"/>
</dbReference>
<dbReference type="InterPro" id="IPR052035">
    <property type="entry name" value="ZnF_BED_domain_contain"/>
</dbReference>
<evidence type="ECO:0000256" key="6">
    <source>
        <dbReference type="SAM" id="MobiDB-lite"/>
    </source>
</evidence>
<accession>A0A0C2H9Z6</accession>
<dbReference type="PANTHER" id="PTHR46481:SF10">
    <property type="entry name" value="ZINC FINGER BED DOMAIN-CONTAINING PROTEIN 39"/>
    <property type="match status" value="1"/>
</dbReference>
<protein>
    <submittedName>
        <fullName evidence="7">Uncharacterized protein</fullName>
    </submittedName>
</protein>
<name>A0A0C2H9Z6_9BILA</name>
<gene>
    <name evidence="7" type="ORF">ANCDUO_01196</name>
</gene>
<dbReference type="GO" id="GO:0008270">
    <property type="term" value="F:zinc ion binding"/>
    <property type="evidence" value="ECO:0007669"/>
    <property type="project" value="UniProtKB-KW"/>
</dbReference>
<evidence type="ECO:0000256" key="3">
    <source>
        <dbReference type="ARBA" id="ARBA00022771"/>
    </source>
</evidence>
<dbReference type="OrthoDB" id="117690at2759"/>
<dbReference type="EMBL" id="KN726372">
    <property type="protein sequence ID" value="KIH68464.1"/>
    <property type="molecule type" value="Genomic_DNA"/>
</dbReference>
<sequence>MWAPTQTRRTIELNGFRRSGKRTPPTNGTNAKEEGDLYNEHAKKMKEMLSGAYHISFTTDNVHSVLSLTAHFIDKNMRPKFVVMAVSPLKERHTAENMQSKIAKALSPSDAAKKGLQLISAVDDGADSLIGPVFKIVRKMKKGIEVHWDSIYDMLTRILEVRRVLELFLLDHRNYPQLDAEDWELIKKIV</sequence>
<evidence type="ECO:0000256" key="4">
    <source>
        <dbReference type="ARBA" id="ARBA00022833"/>
    </source>
</evidence>
<evidence type="ECO:0000256" key="5">
    <source>
        <dbReference type="ARBA" id="ARBA00023242"/>
    </source>
</evidence>
<keyword evidence="2" id="KW-0479">Metal-binding</keyword>
<dbReference type="InterPro" id="IPR012337">
    <property type="entry name" value="RNaseH-like_sf"/>
</dbReference>
<proteinExistence type="predicted"/>
<evidence type="ECO:0000313" key="8">
    <source>
        <dbReference type="Proteomes" id="UP000054047"/>
    </source>
</evidence>
<dbReference type="GO" id="GO:0005634">
    <property type="term" value="C:nucleus"/>
    <property type="evidence" value="ECO:0007669"/>
    <property type="project" value="UniProtKB-SubCell"/>
</dbReference>
<dbReference type="AlphaFoldDB" id="A0A0C2H9Z6"/>
<comment type="subcellular location">
    <subcellularLocation>
        <location evidence="1">Nucleus</location>
    </subcellularLocation>
</comment>
<keyword evidence="4" id="KW-0862">Zinc</keyword>
<organism evidence="7 8">
    <name type="scientific">Ancylostoma duodenale</name>
    <dbReference type="NCBI Taxonomy" id="51022"/>
    <lineage>
        <taxon>Eukaryota</taxon>
        <taxon>Metazoa</taxon>
        <taxon>Ecdysozoa</taxon>
        <taxon>Nematoda</taxon>
        <taxon>Chromadorea</taxon>
        <taxon>Rhabditida</taxon>
        <taxon>Rhabditina</taxon>
        <taxon>Rhabditomorpha</taxon>
        <taxon>Strongyloidea</taxon>
        <taxon>Ancylostomatidae</taxon>
        <taxon>Ancylostomatinae</taxon>
        <taxon>Ancylostoma</taxon>
    </lineage>
</organism>
<reference evidence="7 8" key="1">
    <citation type="submission" date="2013-12" db="EMBL/GenBank/DDBJ databases">
        <title>Draft genome of the parsitic nematode Ancylostoma duodenale.</title>
        <authorList>
            <person name="Mitreva M."/>
        </authorList>
    </citation>
    <scope>NUCLEOTIDE SEQUENCE [LARGE SCALE GENOMIC DNA]</scope>
    <source>
        <strain evidence="7 8">Zhejiang</strain>
    </source>
</reference>